<dbReference type="Proteomes" id="UP000762676">
    <property type="component" value="Unassembled WGS sequence"/>
</dbReference>
<reference evidence="1 2" key="1">
    <citation type="journal article" date="2021" name="Elife">
        <title>Chloroplast acquisition without the gene transfer in kleptoplastic sea slugs, Plakobranchus ocellatus.</title>
        <authorList>
            <person name="Maeda T."/>
            <person name="Takahashi S."/>
            <person name="Yoshida T."/>
            <person name="Shimamura S."/>
            <person name="Takaki Y."/>
            <person name="Nagai Y."/>
            <person name="Toyoda A."/>
            <person name="Suzuki Y."/>
            <person name="Arimoto A."/>
            <person name="Ishii H."/>
            <person name="Satoh N."/>
            <person name="Nishiyama T."/>
            <person name="Hasebe M."/>
            <person name="Maruyama T."/>
            <person name="Minagawa J."/>
            <person name="Obokata J."/>
            <person name="Shigenobu S."/>
        </authorList>
    </citation>
    <scope>NUCLEOTIDE SEQUENCE [LARGE SCALE GENOMIC DNA]</scope>
</reference>
<keyword evidence="2" id="KW-1185">Reference proteome</keyword>
<sequence>MARSHSTLAQYMVARGQCAVSHSVQVKVRLPGPESQQRKEENRRRNCVVRPDISPLRHYGKHMIIVLTAATTISSEKVKTADILTQDPRQATILALSIPPASRAEPIYWLQSSPYF</sequence>
<dbReference type="AlphaFoldDB" id="A0AAV4JLS3"/>
<evidence type="ECO:0000313" key="1">
    <source>
        <dbReference type="EMBL" id="GFS22492.1"/>
    </source>
</evidence>
<organism evidence="1 2">
    <name type="scientific">Elysia marginata</name>
    <dbReference type="NCBI Taxonomy" id="1093978"/>
    <lineage>
        <taxon>Eukaryota</taxon>
        <taxon>Metazoa</taxon>
        <taxon>Spiralia</taxon>
        <taxon>Lophotrochozoa</taxon>
        <taxon>Mollusca</taxon>
        <taxon>Gastropoda</taxon>
        <taxon>Heterobranchia</taxon>
        <taxon>Euthyneura</taxon>
        <taxon>Panpulmonata</taxon>
        <taxon>Sacoglossa</taxon>
        <taxon>Placobranchoidea</taxon>
        <taxon>Plakobranchidae</taxon>
        <taxon>Elysia</taxon>
    </lineage>
</organism>
<protein>
    <submittedName>
        <fullName evidence="1">Uncharacterized protein</fullName>
    </submittedName>
</protein>
<name>A0AAV4JLS3_9GAST</name>
<dbReference type="EMBL" id="BMAT01013898">
    <property type="protein sequence ID" value="GFS22492.1"/>
    <property type="molecule type" value="Genomic_DNA"/>
</dbReference>
<gene>
    <name evidence="1" type="ORF">ElyMa_006952700</name>
</gene>
<accession>A0AAV4JLS3</accession>
<comment type="caution">
    <text evidence="1">The sequence shown here is derived from an EMBL/GenBank/DDBJ whole genome shotgun (WGS) entry which is preliminary data.</text>
</comment>
<evidence type="ECO:0000313" key="2">
    <source>
        <dbReference type="Proteomes" id="UP000762676"/>
    </source>
</evidence>
<proteinExistence type="predicted"/>